<organism evidence="9 10">
    <name type="scientific">Anabas testudineus</name>
    <name type="common">Climbing perch</name>
    <name type="synonym">Anthias testudineus</name>
    <dbReference type="NCBI Taxonomy" id="64144"/>
    <lineage>
        <taxon>Eukaryota</taxon>
        <taxon>Metazoa</taxon>
        <taxon>Chordata</taxon>
        <taxon>Craniata</taxon>
        <taxon>Vertebrata</taxon>
        <taxon>Euteleostomi</taxon>
        <taxon>Actinopterygii</taxon>
        <taxon>Neopterygii</taxon>
        <taxon>Teleostei</taxon>
        <taxon>Neoteleostei</taxon>
        <taxon>Acanthomorphata</taxon>
        <taxon>Anabantaria</taxon>
        <taxon>Anabantiformes</taxon>
        <taxon>Anabantoidei</taxon>
        <taxon>Anabantidae</taxon>
        <taxon>Anabas</taxon>
    </lineage>
</organism>
<feature type="region of interest" description="Disordered" evidence="6">
    <location>
        <begin position="740"/>
        <end position="797"/>
    </location>
</feature>
<feature type="region of interest" description="Disordered" evidence="6">
    <location>
        <begin position="1138"/>
        <end position="1166"/>
    </location>
</feature>
<dbReference type="InterPro" id="IPR036575">
    <property type="entry name" value="TFIIS_cen_dom_sf"/>
</dbReference>
<feature type="compositionally biased region" description="Polar residues" evidence="6">
    <location>
        <begin position="1941"/>
        <end position="1952"/>
    </location>
</feature>
<feature type="compositionally biased region" description="Polar residues" evidence="6">
    <location>
        <begin position="3628"/>
        <end position="3644"/>
    </location>
</feature>
<dbReference type="InterPro" id="IPR012921">
    <property type="entry name" value="SPOC_C"/>
</dbReference>
<feature type="compositionally biased region" description="Basic and acidic residues" evidence="6">
    <location>
        <begin position="3456"/>
        <end position="3480"/>
    </location>
</feature>
<feature type="compositionally biased region" description="Basic and acidic residues" evidence="6">
    <location>
        <begin position="3495"/>
        <end position="3505"/>
    </location>
</feature>
<accession>A0A3Q1ISI9</accession>
<feature type="compositionally biased region" description="Polar residues" evidence="6">
    <location>
        <begin position="2183"/>
        <end position="2195"/>
    </location>
</feature>
<dbReference type="Gene3D" id="3.30.40.10">
    <property type="entry name" value="Zinc/RING finger domain, C3HC4 (zinc finger)"/>
    <property type="match status" value="1"/>
</dbReference>
<dbReference type="InterPro" id="IPR001965">
    <property type="entry name" value="Znf_PHD"/>
</dbReference>
<dbReference type="OrthoDB" id="1884872at2759"/>
<dbReference type="Ensembl" id="ENSATET00000023764.3">
    <property type="protein sequence ID" value="ENSATEP00000023390.1"/>
    <property type="gene ID" value="ENSATEG00000016186.3"/>
</dbReference>
<feature type="compositionally biased region" description="Polar residues" evidence="6">
    <location>
        <begin position="644"/>
        <end position="664"/>
    </location>
</feature>
<feature type="compositionally biased region" description="Basic and acidic residues" evidence="6">
    <location>
        <begin position="895"/>
        <end position="905"/>
    </location>
</feature>
<feature type="compositionally biased region" description="Basic residues" evidence="6">
    <location>
        <begin position="1849"/>
        <end position="1863"/>
    </location>
</feature>
<feature type="compositionally biased region" description="Basic and acidic residues" evidence="6">
    <location>
        <begin position="2023"/>
        <end position="2035"/>
    </location>
</feature>
<dbReference type="PROSITE" id="PS50016">
    <property type="entry name" value="ZF_PHD_2"/>
    <property type="match status" value="1"/>
</dbReference>
<feature type="region of interest" description="Disordered" evidence="6">
    <location>
        <begin position="2012"/>
        <end position="2087"/>
    </location>
</feature>
<feature type="compositionally biased region" description="Basic and acidic residues" evidence="6">
    <location>
        <begin position="2443"/>
        <end position="2460"/>
    </location>
</feature>
<gene>
    <name evidence="9" type="primary">DIDO1</name>
</gene>
<feature type="compositionally biased region" description="Basic residues" evidence="6">
    <location>
        <begin position="1914"/>
        <end position="1940"/>
    </location>
</feature>
<dbReference type="SUPFAM" id="SSF46942">
    <property type="entry name" value="Elongation factor TFIIS domain 2"/>
    <property type="match status" value="1"/>
</dbReference>
<keyword evidence="1" id="KW-0479">Metal-binding</keyword>
<dbReference type="InterPro" id="IPR013083">
    <property type="entry name" value="Znf_RING/FYVE/PHD"/>
</dbReference>
<feature type="region of interest" description="Disordered" evidence="6">
    <location>
        <begin position="2618"/>
        <end position="3697"/>
    </location>
</feature>
<feature type="compositionally biased region" description="Gly residues" evidence="6">
    <location>
        <begin position="2711"/>
        <end position="2720"/>
    </location>
</feature>
<feature type="region of interest" description="Disordered" evidence="6">
    <location>
        <begin position="1414"/>
        <end position="1444"/>
    </location>
</feature>
<dbReference type="PROSITE" id="PS01359">
    <property type="entry name" value="ZF_PHD_1"/>
    <property type="match status" value="1"/>
</dbReference>
<dbReference type="GO" id="GO:0008270">
    <property type="term" value="F:zinc ion binding"/>
    <property type="evidence" value="ECO:0007669"/>
    <property type="project" value="UniProtKB-KW"/>
</dbReference>
<feature type="compositionally biased region" description="Basic and acidic residues" evidence="6">
    <location>
        <begin position="1894"/>
        <end position="1913"/>
    </location>
</feature>
<feature type="coiled-coil region" evidence="5">
    <location>
        <begin position="1670"/>
        <end position="1707"/>
    </location>
</feature>
<evidence type="ECO:0000259" key="7">
    <source>
        <dbReference type="PROSITE" id="PS50016"/>
    </source>
</evidence>
<feature type="compositionally biased region" description="Basic and acidic residues" evidence="6">
    <location>
        <begin position="3438"/>
        <end position="3448"/>
    </location>
</feature>
<feature type="region of interest" description="Disordered" evidence="6">
    <location>
        <begin position="1005"/>
        <end position="1055"/>
    </location>
</feature>
<dbReference type="PANTHER" id="PTHR11477:SF13">
    <property type="entry name" value="DEATH-INDUCER OBLITERATOR 1"/>
    <property type="match status" value="1"/>
</dbReference>
<dbReference type="InterPro" id="IPR003618">
    <property type="entry name" value="TFIIS_cen_dom"/>
</dbReference>
<protein>
    <recommendedName>
        <fullName evidence="11">Death inducer-obliterator 1</fullName>
    </recommendedName>
</protein>
<dbReference type="Pfam" id="PF07744">
    <property type="entry name" value="SPOC"/>
    <property type="match status" value="1"/>
</dbReference>
<evidence type="ECO:0000259" key="8">
    <source>
        <dbReference type="PROSITE" id="PS51321"/>
    </source>
</evidence>
<feature type="compositionally biased region" description="Gly residues" evidence="6">
    <location>
        <begin position="2688"/>
        <end position="2701"/>
    </location>
</feature>
<evidence type="ECO:0000313" key="9">
    <source>
        <dbReference type="Ensembl" id="ENSATEP00000023390.1"/>
    </source>
</evidence>
<feature type="domain" description="PHD-type" evidence="7">
    <location>
        <begin position="389"/>
        <end position="443"/>
    </location>
</feature>
<feature type="compositionally biased region" description="Basic residues" evidence="6">
    <location>
        <begin position="1871"/>
        <end position="1893"/>
    </location>
</feature>
<dbReference type="CDD" id="cd15552">
    <property type="entry name" value="PHD_PHF3_like"/>
    <property type="match status" value="1"/>
</dbReference>
<feature type="region of interest" description="Disordered" evidence="6">
    <location>
        <begin position="2495"/>
        <end position="2554"/>
    </location>
</feature>
<feature type="compositionally biased region" description="Low complexity" evidence="6">
    <location>
        <begin position="748"/>
        <end position="757"/>
    </location>
</feature>
<feature type="region of interest" description="Disordered" evidence="6">
    <location>
        <begin position="471"/>
        <end position="507"/>
    </location>
</feature>
<dbReference type="SUPFAM" id="SSF57903">
    <property type="entry name" value="FYVE/PHD zinc finger"/>
    <property type="match status" value="1"/>
</dbReference>
<evidence type="ECO:0000313" key="10">
    <source>
        <dbReference type="Proteomes" id="UP000265040"/>
    </source>
</evidence>
<feature type="compositionally biased region" description="Basic and acidic residues" evidence="6">
    <location>
        <begin position="2513"/>
        <end position="2542"/>
    </location>
</feature>
<feature type="compositionally biased region" description="Polar residues" evidence="6">
    <location>
        <begin position="758"/>
        <end position="772"/>
    </location>
</feature>
<feature type="compositionally biased region" description="Low complexity" evidence="6">
    <location>
        <begin position="101"/>
        <end position="118"/>
    </location>
</feature>
<evidence type="ECO:0000256" key="3">
    <source>
        <dbReference type="ARBA" id="ARBA00022833"/>
    </source>
</evidence>
<dbReference type="InterPro" id="IPR019787">
    <property type="entry name" value="Znf_PHD-finger"/>
</dbReference>
<feature type="region of interest" description="Disordered" evidence="6">
    <location>
        <begin position="2181"/>
        <end position="2201"/>
    </location>
</feature>
<feature type="compositionally biased region" description="Basic and acidic residues" evidence="6">
    <location>
        <begin position="3113"/>
        <end position="3132"/>
    </location>
</feature>
<feature type="region of interest" description="Disordered" evidence="6">
    <location>
        <begin position="1"/>
        <end position="37"/>
    </location>
</feature>
<feature type="compositionally biased region" description="Polar residues" evidence="6">
    <location>
        <begin position="1"/>
        <end position="34"/>
    </location>
</feature>
<keyword evidence="3" id="KW-0862">Zinc</keyword>
<feature type="compositionally biased region" description="Low complexity" evidence="6">
    <location>
        <begin position="782"/>
        <end position="794"/>
    </location>
</feature>
<name>A0A3Q1ISI9_ANATE</name>
<dbReference type="STRING" id="64144.ENSATEP00000023390"/>
<feature type="region of interest" description="Disordered" evidence="6">
    <location>
        <begin position="567"/>
        <end position="605"/>
    </location>
</feature>
<proteinExistence type="predicted"/>
<feature type="compositionally biased region" description="Basic and acidic residues" evidence="6">
    <location>
        <begin position="1005"/>
        <end position="1026"/>
    </location>
</feature>
<dbReference type="GO" id="GO:0006351">
    <property type="term" value="P:DNA-templated transcription"/>
    <property type="evidence" value="ECO:0007669"/>
    <property type="project" value="InterPro"/>
</dbReference>
<feature type="compositionally biased region" description="Basic and acidic residues" evidence="6">
    <location>
        <begin position="3646"/>
        <end position="3675"/>
    </location>
</feature>
<evidence type="ECO:0000256" key="1">
    <source>
        <dbReference type="ARBA" id="ARBA00022723"/>
    </source>
</evidence>
<feature type="region of interest" description="Disordered" evidence="6">
    <location>
        <begin position="883"/>
        <end position="966"/>
    </location>
</feature>
<dbReference type="Pfam" id="PF00628">
    <property type="entry name" value="PHD"/>
    <property type="match status" value="1"/>
</dbReference>
<keyword evidence="2 4" id="KW-0863">Zinc-finger</keyword>
<dbReference type="GeneTree" id="ENSGT00940000155532"/>
<feature type="region of interest" description="Disordered" evidence="6">
    <location>
        <begin position="637"/>
        <end position="694"/>
    </location>
</feature>
<dbReference type="SMART" id="SM00249">
    <property type="entry name" value="PHD"/>
    <property type="match status" value="1"/>
</dbReference>
<evidence type="ECO:0000256" key="6">
    <source>
        <dbReference type="SAM" id="MobiDB-lite"/>
    </source>
</evidence>
<feature type="region of interest" description="Disordered" evidence="6">
    <location>
        <begin position="2339"/>
        <end position="2462"/>
    </location>
</feature>
<feature type="compositionally biased region" description="Basic and acidic residues" evidence="6">
    <location>
        <begin position="2752"/>
        <end position="2768"/>
    </location>
</feature>
<feature type="compositionally biased region" description="Basic residues" evidence="6">
    <location>
        <begin position="242"/>
        <end position="273"/>
    </location>
</feature>
<feature type="region of interest" description="Disordered" evidence="6">
    <location>
        <begin position="703"/>
        <end position="722"/>
    </location>
</feature>
<feature type="compositionally biased region" description="Basic and acidic residues" evidence="6">
    <location>
        <begin position="3242"/>
        <end position="3259"/>
    </location>
</feature>
<feature type="region of interest" description="Disordered" evidence="6">
    <location>
        <begin position="1719"/>
        <end position="1959"/>
    </location>
</feature>
<feature type="compositionally biased region" description="Low complexity" evidence="6">
    <location>
        <begin position="2391"/>
        <end position="2402"/>
    </location>
</feature>
<evidence type="ECO:0008006" key="11">
    <source>
        <dbReference type="Google" id="ProtNLM"/>
    </source>
</evidence>
<reference evidence="9" key="2">
    <citation type="submission" date="2025-08" db="UniProtKB">
        <authorList>
            <consortium name="Ensembl"/>
        </authorList>
    </citation>
    <scope>IDENTIFICATION</scope>
</reference>
<feature type="compositionally biased region" description="Acidic residues" evidence="6">
    <location>
        <begin position="1796"/>
        <end position="1817"/>
    </location>
</feature>
<dbReference type="SMART" id="SM00510">
    <property type="entry name" value="TFS2M"/>
    <property type="match status" value="1"/>
</dbReference>
<feature type="compositionally biased region" description="Low complexity" evidence="6">
    <location>
        <begin position="1719"/>
        <end position="1741"/>
    </location>
</feature>
<evidence type="ECO:0000256" key="2">
    <source>
        <dbReference type="ARBA" id="ARBA00022771"/>
    </source>
</evidence>
<feature type="compositionally biased region" description="Basic and acidic residues" evidence="6">
    <location>
        <begin position="582"/>
        <end position="597"/>
    </location>
</feature>
<dbReference type="Gene3D" id="1.10.472.30">
    <property type="entry name" value="Transcription elongation factor S-II, central domain"/>
    <property type="match status" value="1"/>
</dbReference>
<dbReference type="InParanoid" id="A0A3Q1ISI9"/>
<feature type="compositionally biased region" description="Polar residues" evidence="6">
    <location>
        <begin position="710"/>
        <end position="719"/>
    </location>
</feature>
<feature type="compositionally biased region" description="Basic and acidic residues" evidence="6">
    <location>
        <begin position="3000"/>
        <end position="3010"/>
    </location>
</feature>
<feature type="compositionally biased region" description="Basic and acidic residues" evidence="6">
    <location>
        <begin position="2046"/>
        <end position="2057"/>
    </location>
</feature>
<feature type="domain" description="TFIIS central" evidence="8">
    <location>
        <begin position="794"/>
        <end position="914"/>
    </location>
</feature>
<keyword evidence="5" id="KW-0175">Coiled coil</keyword>
<feature type="compositionally biased region" description="Basic and acidic residues" evidence="6">
    <location>
        <begin position="3206"/>
        <end position="3223"/>
    </location>
</feature>
<reference evidence="9" key="1">
    <citation type="submission" date="2021-04" db="EMBL/GenBank/DDBJ databases">
        <authorList>
            <consortium name="Wellcome Sanger Institute Data Sharing"/>
        </authorList>
    </citation>
    <scope>NUCLEOTIDE SEQUENCE [LARGE SCALE GENOMIC DNA]</scope>
</reference>
<dbReference type="GO" id="GO:0005634">
    <property type="term" value="C:nucleus"/>
    <property type="evidence" value="ECO:0007669"/>
    <property type="project" value="TreeGrafter"/>
</dbReference>
<feature type="region of interest" description="Disordered" evidence="6">
    <location>
        <begin position="49"/>
        <end position="118"/>
    </location>
</feature>
<feature type="compositionally biased region" description="Low complexity" evidence="6">
    <location>
        <begin position="1420"/>
        <end position="1443"/>
    </location>
</feature>
<dbReference type="InterPro" id="IPR019786">
    <property type="entry name" value="Zinc_finger_PHD-type_CS"/>
</dbReference>
<evidence type="ECO:0000256" key="4">
    <source>
        <dbReference type="PROSITE-ProRule" id="PRU00146"/>
    </source>
</evidence>
<feature type="compositionally biased region" description="Polar residues" evidence="6">
    <location>
        <begin position="682"/>
        <end position="694"/>
    </location>
</feature>
<feature type="region of interest" description="Disordered" evidence="6">
    <location>
        <begin position="1549"/>
        <end position="1571"/>
    </location>
</feature>
<sequence length="3697" mass="402896">MDAMENNSITDDNISGEQQSQTESGVRPSLSQVKKSWGFRRTTIARREFMEEVGDLTHSPPLVRRGRSRRTNQAPQTTTDTHTTHRATHTTRSVLDDLEWSAPSSPVSEESKPASEASAVGSLDPSLWQDFGSAFHTAFSLLGGNEALSMDMPDTLAAPDILEAADTVETSPAMDETEVSDVMESAEDMEISLPVAPNNVPCGEIEDIVLISSQEEDSDEMTLIQIKDQLASKGRKGDMKARGGKGGRGKARGRARGRGKGRGKGRGRGRGRGRAVALQSSIADGVESDDEVVLVSPAEHQVMQLHEGEKANDPHTAAVDISPVHCDSPAERSSTDCIIIDTDSDQITDVTIGQYDDAPEEEEEEEKKDSKIVGKYSSIMDAEGYDGNALYCICRQKHNNRFMICCDSCQDWFHGDCVGIDETQGHKTEKKGQQYICPTCTTKKRLSSDPHSQPEPELSFHRCLTLSPSVEEGEGHRNQQVLKETVEEEDEEAPVMRQEPEPEMETNNSLPLCIGPGCSKQALPDSGYCGTDCILQHAAVTMKAMSDPKVPKSKGCGQRNAAIARPIFRGQKSIRTSKRLAGKAEEEGGKEKMKEDDGGQTDAESALACDPGLTEVQASSIPSSQFYTASKKDIKEVEADSEVGTPSTQSSEDTATDTAPSSQLVAEPAPPQRDSHEKAKESVNNLMSKQQSAELNPSVLQIPAKCTPSPAEQSPSNSAPRHHETGALMVTKTTYVIPKKQAGPQTQSSSHISASASCQKPSSASTLLNETRNLPVPPAPSAPSSRPSQPNNQVRQSIQRSLTSILLKRVCDCEDLDMSESEVAKLVANIETEMFDIFRNTDSKYMNKYRTIMFNLKDPKNKGLLYRVVRGEISPFRLVRMSQKDMQATKAPEPSAKETEVKDAPAKATGLLEKPEAVKVDLPSLPSPAIPDRRPDRKPNSTVASQEQKKSLPAPALKTRTSQLNQGRAAPDILTCMLKDTTSEHKAHLFDLKCKICTGQILAGHDDEPARKKPRVSETRDKHETSWRQSAGGDSPLRAPPDSPDMDSPTFSLMDPTSRLVIDSPALTIVESPASPTMDSPASPILDSPASPVMEYPASPSQDTTTATKPKKAYAPVVIPAVSTVTFTRRDPRTAASRFSALSGSTSIPSSTIHNQSTPYAPVKETSSDSCTALASSLPSMKTLPKSILMKPSSSADPRLYDSSSRTMISESTADGETAQFLAKQEILWKGFLNMLTVAKFVTKGYLVSGSAENLKADLPDTIQIGGRIMPQTVWDYVAKLKTSLTKELCVIRFHPATEEEEVAYVSLFSYFSSRGRFGVVANNSRSIKDVYLVPLSAKESIPSIIQPLEGPGLEKNRPNLLLGLAIIQKAKRPGSLTQEIEEKRPSVHMSKDPMWIPKPPVLYGSDKLEIFQPYDPETPASTSPPGSPSCPGSPSDSSFSGSVTIPSRLTSIEVPPPVSTSADVVANQSISNSISDKSPSTAHSDKTPLQAILKTLFGTKQADCTVSCDGSSTTTTVSDKKTPVFSQVSQSLVDPIVQQYGQKSKVKEIEQEENDFDRPYDPEEEYDPATGYGMVASQNLEKNKVDDPALPGSVDDDVAYDPEDESIFEDIQSNTVVTKTHVQTSDSLSCLTSLSTHVVPPGTTSIPAQSSAPATAMPNLPTGTVVVSAATLTEQQRMLEELNKQIEEQKRQLKEQEEALRQQREAVGMFMAHFSVSDSLMSPTSKSLSLSQLSSQTKTSNPTETVDKSDDNSQIVKQEDTTIIADFKNDTDTVTEQDETQENALESDKYSSAGEIEDSDVAYDPEDESLFNEIQEDVFQGSSTKTHDSSLSRLGHSVSHKGTSPNSRHSRKRRLSPKRRSHRERDRHRSPSRRSQLRSPSHYRRHRERDRHKRSERDRSRHRTKEQSENQTRHRKDHTSRRRSRGHRRSPSTPKKKHSVSLSPKQHTVPSPQVLDKSKHETSILCPVPAGQFLESNASLSTSVTIKNDPVESPNKDSTSCSHEPLHNVKLETLESPQPHKVQKDSVSDHDDKGSGSFTQGNKLSEQETLLKDKIETTVPLRVIDPPIRDSPESPDPEPQFAKPSSIEMSESIMTEESRNPETDTSASVPFVKVENNCLPIGGQATASNLLWSTVGSSISDVKNLHFRALELPGLGVRNQGRIEADKQMELGKSGLKHSQMLGHSQSDTGSDIQGSRPEIDPLTKCPGPVMSGTSIMDQGPELKEPGLRGSMTGLRFPEPDKRGAGMQDISPNIWGLGTHIQNPATVMQSSEANIREPGIQYVNTDGSGSGPATRGSGKWSLVQNMVRGGMQDKTPEIYGPEMSPQMEDRAQDVIGRDRDGSPHTGGMRCFMRGEGVRGPSFRGSGRALEGRGSHKRGFQPQGRNADFNRVVGGPQRGRGVPIREARPSISYGSAEPNMSCIEQDSTVPRAHVREPQTNTRAEGDRDVGATGSDRDKGIAVRNMQGPGQQWRNEQMGEEYRGPMPSIKNLEWRGPEHGSVGPNIGPQMSHNKGLDPHMRDLDWSGPGSDRRDDQRGIDRRVSGPVRGRPFMQNEWGPELENRRTDMDVLVHDGRGPGDPDFSMNNLGTGIEHTGLAMECLGTDTQGPGGSYFKGPGPERKCPSMEGQEHDIMGPPGPDFRGPWPERRAPEIVSLGPDRRGPGGQDLWGPGPERRGPAVEGPGSEMRGPGGFEFRGLGSVGRGPTMEGPGIDRGGPGGPDFRGPGPDTKGLSMDCSGPDRGGPGDPDCTGPRPERSFSMESPGTERRALAGPHFWGQGQENRGLFIEGPGPESRGLRGPVKAGLPRTGPGPDRSGPAIGPGGPDRREPEGPDFTGQGPDKIGPIMGSVGHDWREGQGHKRRALSMGNQEPDRGGPGGPEFWGPEHKNRGLALKRSGPDRRGPGGSDLLGPGCERRSPSIEGRGPNRIGPGDQNAGVLGPQRREPLMGDSGPDCIGLGPERTGSHLERPGRHRRGGLHFRGTGPESRHPNMEGPYPGGRGSDIRGPWREGSEMEGPGPNRRGRGGPNFRGHGAERKPPDLEEAENNCSFLGGPQFQCPEQERRPSDMMDSEPNMRIPHLGQVESVRTNMEGKGKGSRGPHFRGPGTLGSGPVRQEPEGPGFRKRESSERRGSHIEGSGPDWRISGCSDFRDPSIRQRGENIKDPRHDSIFMGSEPVQGTPNIEGPGPERAGQIMRGRRSMMRNIRGRGIDKRSLNQGDRWKGTDTEDQWSGRIGPNMEAVANETERAGDNWKRHINRDPCEQGSNQSGQGSHGEWRDQESRGGGPIQERSNMQFPGPMRGPQDDWGGPGFRNPGPGYDNPDMVSQGPSKGFAGNEWKDPHRGGTGPNRRRPGQFFRGGRDPDNGGRDHDSKGSTGSDMGKDFRGNLRGPNMKGPGAHRVGPDLISSYSNEGEFEMEGVNKIYPQGPDLRFPGPGNRNSNTERPETDGRFSDWGGLRPDVDMESHGPCRQGFEHNFRMERRGPGLRRPGPEPGISSDIRHGSDRWDTNTEVSQCETRGPAMIDPGLDSRGSEPPMKSGMRHREPGPRGQTMTHFDKLETHHLNNPHQVTRFKGPSHPHSEPFSRPPAPNSGKKSFPGFDNQQNQQAVKPQRHRVALLPTPTEGLLRFPNHMTNNPDVFSLKQTQMAHATDRNWSRSRPVNRERDSVKGQPQEQEKSPFGKLNTSLGASTVGREEKNKDK</sequence>
<feature type="compositionally biased region" description="Polar residues" evidence="6">
    <location>
        <begin position="1140"/>
        <end position="1159"/>
    </location>
</feature>
<dbReference type="Pfam" id="PF07500">
    <property type="entry name" value="TFIIS_M"/>
    <property type="match status" value="1"/>
</dbReference>
<feature type="compositionally biased region" description="Basic and acidic residues" evidence="6">
    <location>
        <begin position="2618"/>
        <end position="2632"/>
    </location>
</feature>
<dbReference type="InterPro" id="IPR011011">
    <property type="entry name" value="Znf_FYVE_PHD"/>
</dbReference>
<feature type="compositionally biased region" description="Basic and acidic residues" evidence="6">
    <location>
        <begin position="3147"/>
        <end position="3167"/>
    </location>
</feature>
<keyword evidence="10" id="KW-1185">Reference proteome</keyword>
<dbReference type="PANTHER" id="PTHR11477">
    <property type="entry name" value="TRANSCRIPTION FACTOR S-II ZINC FINGER DOMAIN-CONTAINING PROTEIN"/>
    <property type="match status" value="1"/>
</dbReference>
<dbReference type="Proteomes" id="UP000265040">
    <property type="component" value="Chromosome 7"/>
</dbReference>
<dbReference type="OMA" id="NPDWRGP"/>
<reference evidence="9" key="3">
    <citation type="submission" date="2025-09" db="UniProtKB">
        <authorList>
            <consortium name="Ensembl"/>
        </authorList>
    </citation>
    <scope>IDENTIFICATION</scope>
</reference>
<feature type="compositionally biased region" description="Basic and acidic residues" evidence="6">
    <location>
        <begin position="3356"/>
        <end position="3370"/>
    </location>
</feature>
<dbReference type="PROSITE" id="PS51321">
    <property type="entry name" value="TFIIS_CENTRAL"/>
    <property type="match status" value="1"/>
</dbReference>
<feature type="region of interest" description="Disordered" evidence="6">
    <location>
        <begin position="231"/>
        <end position="275"/>
    </location>
</feature>
<evidence type="ECO:0000256" key="5">
    <source>
        <dbReference type="SAM" id="Coils"/>
    </source>
</evidence>